<feature type="binding site" evidence="11">
    <location>
        <position position="133"/>
    </location>
    <ligand>
        <name>substrate</name>
    </ligand>
</feature>
<dbReference type="PANTHER" id="PTHR11130">
    <property type="entry name" value="GLUTATHIONE SYNTHETASE"/>
    <property type="match status" value="1"/>
</dbReference>
<dbReference type="SUPFAM" id="SSF56059">
    <property type="entry name" value="Glutathione synthetase ATP-binding domain-like"/>
    <property type="match status" value="1"/>
</dbReference>
<comment type="pathway">
    <text evidence="1 10">Sulfur metabolism; glutathione biosynthesis; glutathione from L-cysteine and L-glutamate: step 2/2.</text>
</comment>
<dbReference type="eggNOG" id="KOG0021">
    <property type="taxonomic scope" value="Eukaryota"/>
</dbReference>
<dbReference type="InterPro" id="IPR014709">
    <property type="entry name" value="Glutathione_synthase_C_euk"/>
</dbReference>
<feature type="binding site" evidence="13">
    <location>
        <begin position="294"/>
        <end position="297"/>
    </location>
    <ligand>
        <name>substrate</name>
    </ligand>
</feature>
<dbReference type="OrthoDB" id="2020073at2759"/>
<feature type="binding site" evidence="11">
    <location>
        <begin position="423"/>
        <end position="426"/>
    </location>
    <ligand>
        <name>ATP</name>
        <dbReference type="ChEBI" id="CHEBI:30616"/>
    </ligand>
</feature>
<dbReference type="Pfam" id="PF03917">
    <property type="entry name" value="GSH_synth_ATP"/>
    <property type="match status" value="1"/>
</dbReference>
<dbReference type="Gene3D" id="3.30.1490.50">
    <property type="match status" value="1"/>
</dbReference>
<dbReference type="InterPro" id="IPR014049">
    <property type="entry name" value="Glutathione_synthase_N_euk"/>
</dbReference>
<dbReference type="AlphaFoldDB" id="S8F109"/>
<dbReference type="Gene3D" id="1.10.1080.10">
    <property type="entry name" value="Glutathione Synthetase, Chain A, domain 3"/>
    <property type="match status" value="1"/>
</dbReference>
<evidence type="ECO:0000313" key="15">
    <source>
        <dbReference type="EMBL" id="EPS95525.1"/>
    </source>
</evidence>
<dbReference type="SUPFAM" id="SSF52440">
    <property type="entry name" value="PreATP-grasp domain"/>
    <property type="match status" value="1"/>
</dbReference>
<dbReference type="InterPro" id="IPR004887">
    <property type="entry name" value="GSH_synth_subst-bd"/>
</dbReference>
<evidence type="ECO:0000256" key="3">
    <source>
        <dbReference type="ARBA" id="ARBA00011738"/>
    </source>
</evidence>
<dbReference type="GO" id="GO:0043295">
    <property type="term" value="F:glutathione binding"/>
    <property type="evidence" value="ECO:0007669"/>
    <property type="project" value="UniProtKB-UniRule"/>
</dbReference>
<evidence type="ECO:0000256" key="10">
    <source>
        <dbReference type="PIRNR" id="PIRNR001558"/>
    </source>
</evidence>
<dbReference type="GO" id="GO:0005829">
    <property type="term" value="C:cytosol"/>
    <property type="evidence" value="ECO:0007669"/>
    <property type="project" value="TreeGrafter"/>
</dbReference>
<evidence type="ECO:0000256" key="11">
    <source>
        <dbReference type="PIRSR" id="PIRSR001558-1"/>
    </source>
</evidence>
<dbReference type="EMBL" id="KE504205">
    <property type="protein sequence ID" value="EPS95525.1"/>
    <property type="molecule type" value="Genomic_DNA"/>
</dbReference>
<comment type="similarity">
    <text evidence="2 10">Belongs to the eukaryotic GSH synthase family.</text>
</comment>
<dbReference type="InterPro" id="IPR016185">
    <property type="entry name" value="PreATP-grasp_dom_sf"/>
</dbReference>
<evidence type="ECO:0000256" key="7">
    <source>
        <dbReference type="ARBA" id="ARBA00022741"/>
    </source>
</evidence>
<dbReference type="PIRSF" id="PIRSF001558">
    <property type="entry name" value="GSHase"/>
    <property type="match status" value="1"/>
</dbReference>
<feature type="binding site" evidence="11">
    <location>
        <position position="454"/>
    </location>
    <ligand>
        <name>ATP</name>
        <dbReference type="ChEBI" id="CHEBI:30616"/>
    </ligand>
</feature>
<feature type="binding site" evidence="11">
    <location>
        <begin position="390"/>
        <end position="399"/>
    </location>
    <ligand>
        <name>ATP</name>
        <dbReference type="ChEBI" id="CHEBI:30616"/>
    </ligand>
</feature>
<dbReference type="UniPathway" id="UPA00142">
    <property type="reaction ID" value="UER00210"/>
</dbReference>
<reference evidence="15 16" key="1">
    <citation type="journal article" date="2012" name="Science">
        <title>The Paleozoic origin of enzymatic lignin decomposition reconstructed from 31 fungal genomes.</title>
        <authorList>
            <person name="Floudas D."/>
            <person name="Binder M."/>
            <person name="Riley R."/>
            <person name="Barry K."/>
            <person name="Blanchette R.A."/>
            <person name="Henrissat B."/>
            <person name="Martinez A.T."/>
            <person name="Otillar R."/>
            <person name="Spatafora J.W."/>
            <person name="Yadav J.S."/>
            <person name="Aerts A."/>
            <person name="Benoit I."/>
            <person name="Boyd A."/>
            <person name="Carlson A."/>
            <person name="Copeland A."/>
            <person name="Coutinho P.M."/>
            <person name="de Vries R.P."/>
            <person name="Ferreira P."/>
            <person name="Findley K."/>
            <person name="Foster B."/>
            <person name="Gaskell J."/>
            <person name="Glotzer D."/>
            <person name="Gorecki P."/>
            <person name="Heitman J."/>
            <person name="Hesse C."/>
            <person name="Hori C."/>
            <person name="Igarashi K."/>
            <person name="Jurgens J.A."/>
            <person name="Kallen N."/>
            <person name="Kersten P."/>
            <person name="Kohler A."/>
            <person name="Kuees U."/>
            <person name="Kumar T.K.A."/>
            <person name="Kuo A."/>
            <person name="LaButti K."/>
            <person name="Larrondo L.F."/>
            <person name="Lindquist E."/>
            <person name="Ling A."/>
            <person name="Lombard V."/>
            <person name="Lucas S."/>
            <person name="Lundell T."/>
            <person name="Martin R."/>
            <person name="McLaughlin D.J."/>
            <person name="Morgenstern I."/>
            <person name="Morin E."/>
            <person name="Murat C."/>
            <person name="Nagy L.G."/>
            <person name="Nolan M."/>
            <person name="Ohm R.A."/>
            <person name="Patyshakuliyeva A."/>
            <person name="Rokas A."/>
            <person name="Ruiz-Duenas F.J."/>
            <person name="Sabat G."/>
            <person name="Salamov A."/>
            <person name="Samejima M."/>
            <person name="Schmutz J."/>
            <person name="Slot J.C."/>
            <person name="St John F."/>
            <person name="Stenlid J."/>
            <person name="Sun H."/>
            <person name="Sun S."/>
            <person name="Syed K."/>
            <person name="Tsang A."/>
            <person name="Wiebenga A."/>
            <person name="Young D."/>
            <person name="Pisabarro A."/>
            <person name="Eastwood D.C."/>
            <person name="Martin F."/>
            <person name="Cullen D."/>
            <person name="Grigoriev I.V."/>
            <person name="Hibbett D.S."/>
        </authorList>
    </citation>
    <scope>NUCLEOTIDE SEQUENCE</scope>
    <source>
        <strain evidence="16">FP-58527</strain>
    </source>
</reference>
<evidence type="ECO:0000256" key="1">
    <source>
        <dbReference type="ARBA" id="ARBA00004965"/>
    </source>
</evidence>
<feature type="domain" description="Glutathione synthase substrate-binding" evidence="14">
    <location>
        <begin position="219"/>
        <end position="330"/>
    </location>
</feature>
<evidence type="ECO:0000256" key="9">
    <source>
        <dbReference type="ARBA" id="ARBA00022842"/>
    </source>
</evidence>
<comment type="subunit">
    <text evidence="3">Homodimer.</text>
</comment>
<dbReference type="NCBIfam" id="TIGR01986">
    <property type="entry name" value="glut_syn_euk"/>
    <property type="match status" value="1"/>
</dbReference>
<keyword evidence="6 10" id="KW-0479">Metal-binding</keyword>
<sequence>MPGTHLSDWPPNLTDSQLESLTLLATTYALSHGLVYLPVATAQPPAPTSTIHAPLALFPSPFPRRLFEHAQRLQRIYNVLYARVATDEEFLDRVMGEVEGVGKVDEFTGQLWRRWRRLRDEKAPRPSQLGIFRSDYLVHAPGNGETSSLKQVEFNTISASFGCLSERSANLHRYLYRSTQYYGVSPHLREENLPVNNTTAGLAEGLAEAYKAYGAPDAWILLVVQENERNVFDQRWLEYDLLEKHGIHIVRQTFRELGESATVDPTTRVLRVATPSGLLPGGSAPVEISVVYFRAGYTPADYTTPADYDTRYLLESSRAIQCPSIQLQLAGGKKVQQVLTNPGVLEHFLGDTSSSAEIAELRSSWMGMWGLDEGGGVRTARERAAQLVLKPQREGGGNNVYKEAIPAFLDSLPAQEREAWIAMELIAAPEGLGNYLVRAGAGTEGAVKAEVISELGIFGWALFGGAEKQVKEKEAGWLVRTKGKDSNEGGVAAGFSVLDSVLLVDD</sequence>
<evidence type="ECO:0000256" key="5">
    <source>
        <dbReference type="ARBA" id="ARBA00022684"/>
    </source>
</evidence>
<evidence type="ECO:0000256" key="4">
    <source>
        <dbReference type="ARBA" id="ARBA00022598"/>
    </source>
</evidence>
<dbReference type="Pfam" id="PF03199">
    <property type="entry name" value="GSH_synthase"/>
    <property type="match status" value="1"/>
</dbReference>
<feature type="binding site" evidence="11">
    <location>
        <position position="488"/>
    </location>
    <ligand>
        <name>ATP</name>
        <dbReference type="ChEBI" id="CHEBI:30616"/>
    </ligand>
</feature>
<dbReference type="Gene3D" id="3.30.1490.80">
    <property type="match status" value="1"/>
</dbReference>
<evidence type="ECO:0000256" key="8">
    <source>
        <dbReference type="ARBA" id="ARBA00022840"/>
    </source>
</evidence>
<feature type="binding site" evidence="11">
    <location>
        <position position="480"/>
    </location>
    <ligand>
        <name>substrate</name>
    </ligand>
</feature>
<feature type="binding site" evidence="13">
    <location>
        <begin position="228"/>
        <end position="230"/>
    </location>
    <ligand>
        <name>substrate</name>
    </ligand>
</feature>
<feature type="binding site" evidence="11">
    <location>
        <position position="401"/>
    </location>
    <ligand>
        <name>ATP</name>
        <dbReference type="ChEBI" id="CHEBI:30616"/>
    </ligand>
</feature>
<keyword evidence="5 10" id="KW-0317">Glutathione biosynthesis</keyword>
<feature type="binding site" evidence="11">
    <location>
        <position position="482"/>
    </location>
    <ligand>
        <name>ATP</name>
        <dbReference type="ChEBI" id="CHEBI:30616"/>
    </ligand>
</feature>
<dbReference type="HOGENOM" id="CLU_025152_2_1_1"/>
<name>S8F109_FOMSC</name>
<dbReference type="FunCoup" id="S8F109">
    <property type="interactions" value="621"/>
</dbReference>
<accession>S8F109</accession>
<dbReference type="GO" id="GO:0005524">
    <property type="term" value="F:ATP binding"/>
    <property type="evidence" value="ECO:0007669"/>
    <property type="project" value="UniProtKB-UniRule"/>
</dbReference>
<keyword evidence="8 10" id="KW-0067">ATP-binding</keyword>
<dbReference type="Gene3D" id="3.30.470.20">
    <property type="entry name" value="ATP-grasp fold, B domain"/>
    <property type="match status" value="1"/>
</dbReference>
<protein>
    <recommendedName>
        <fullName evidence="10">Glutathione synthetase</fullName>
        <shortName evidence="10">GSH-S</shortName>
        <ecNumber evidence="10">6.3.2.3</ecNumber>
    </recommendedName>
</protein>
<evidence type="ECO:0000256" key="12">
    <source>
        <dbReference type="PIRSR" id="PIRSR001558-2"/>
    </source>
</evidence>
<keyword evidence="7 10" id="KW-0547">Nucleotide-binding</keyword>
<gene>
    <name evidence="15" type="ORF">FOMPIDRAFT_1062658</name>
</gene>
<evidence type="ECO:0000313" key="16">
    <source>
        <dbReference type="Proteomes" id="UP000015241"/>
    </source>
</evidence>
<feature type="binding site" evidence="12">
    <location>
        <position position="153"/>
    </location>
    <ligand>
        <name>Mg(2+)</name>
        <dbReference type="ChEBI" id="CHEBI:18420"/>
    </ligand>
</feature>
<feature type="binding site" evidence="11">
    <location>
        <position position="234"/>
    </location>
    <ligand>
        <name>substrate</name>
    </ligand>
</feature>
<dbReference type="InterPro" id="IPR037013">
    <property type="entry name" value="GSH-S_sub-bd_sf"/>
</dbReference>
<evidence type="ECO:0000256" key="2">
    <source>
        <dbReference type="ARBA" id="ARBA00010385"/>
    </source>
</evidence>
<dbReference type="PANTHER" id="PTHR11130:SF0">
    <property type="entry name" value="GLUTATHIONE SYNTHETASE"/>
    <property type="match status" value="1"/>
</dbReference>
<feature type="binding site" evidence="13">
    <location>
        <begin position="491"/>
        <end position="492"/>
    </location>
    <ligand>
        <name>substrate</name>
    </ligand>
</feature>
<feature type="binding site" evidence="11">
    <location>
        <position position="153"/>
    </location>
    <ligand>
        <name>ATP</name>
        <dbReference type="ChEBI" id="CHEBI:30616"/>
    </ligand>
</feature>
<proteinExistence type="inferred from homology"/>
<keyword evidence="4 10" id="KW-0436">Ligase</keyword>
<dbReference type="STRING" id="743788.S8F109"/>
<feature type="binding site" evidence="12">
    <location>
        <position position="155"/>
    </location>
    <ligand>
        <name>Mg(2+)</name>
        <dbReference type="ChEBI" id="CHEBI:18420"/>
    </ligand>
</feature>
<dbReference type="Gene3D" id="3.40.50.1760">
    <property type="entry name" value="Glutathione synthase, substrate-binding domain superfamily, eukaryotic"/>
    <property type="match status" value="1"/>
</dbReference>
<evidence type="ECO:0000256" key="6">
    <source>
        <dbReference type="ARBA" id="ARBA00022723"/>
    </source>
</evidence>
<dbReference type="InParanoid" id="S8F109"/>
<dbReference type="InterPro" id="IPR005615">
    <property type="entry name" value="Glutathione_synthase"/>
</dbReference>
<organism evidence="15 16">
    <name type="scientific">Fomitopsis schrenkii</name>
    <name type="common">Brown rot fungus</name>
    <dbReference type="NCBI Taxonomy" id="2126942"/>
    <lineage>
        <taxon>Eukaryota</taxon>
        <taxon>Fungi</taxon>
        <taxon>Dikarya</taxon>
        <taxon>Basidiomycota</taxon>
        <taxon>Agaricomycotina</taxon>
        <taxon>Agaricomycetes</taxon>
        <taxon>Polyporales</taxon>
        <taxon>Fomitopsis</taxon>
    </lineage>
</organism>
<dbReference type="GO" id="GO:0000287">
    <property type="term" value="F:magnesium ion binding"/>
    <property type="evidence" value="ECO:0007669"/>
    <property type="project" value="UniProtKB-UniRule"/>
</dbReference>
<feature type="binding site" evidence="13">
    <location>
        <begin position="157"/>
        <end position="160"/>
    </location>
    <ligand>
        <name>substrate</name>
    </ligand>
</feature>
<evidence type="ECO:0000259" key="14">
    <source>
        <dbReference type="Pfam" id="PF03199"/>
    </source>
</evidence>
<comment type="catalytic activity">
    <reaction evidence="10">
        <text>gamma-L-glutamyl-L-cysteine + glycine + ATP = glutathione + ADP + phosphate + H(+)</text>
        <dbReference type="Rhea" id="RHEA:13557"/>
        <dbReference type="ChEBI" id="CHEBI:15378"/>
        <dbReference type="ChEBI" id="CHEBI:30616"/>
        <dbReference type="ChEBI" id="CHEBI:43474"/>
        <dbReference type="ChEBI" id="CHEBI:57305"/>
        <dbReference type="ChEBI" id="CHEBI:57925"/>
        <dbReference type="ChEBI" id="CHEBI:58173"/>
        <dbReference type="ChEBI" id="CHEBI:456216"/>
        <dbReference type="EC" id="6.3.2.3"/>
    </reaction>
</comment>
<comment type="cofactor">
    <cofactor evidence="10 12">
        <name>Mg(2+)</name>
        <dbReference type="ChEBI" id="CHEBI:18420"/>
    </cofactor>
    <text evidence="10 12">Binds 1 Mg(2+) ion per subunit.</text>
</comment>
<evidence type="ECO:0000256" key="13">
    <source>
        <dbReference type="PIRSR" id="PIRSR001558-3"/>
    </source>
</evidence>
<dbReference type="Proteomes" id="UP000015241">
    <property type="component" value="Unassembled WGS sequence"/>
</dbReference>
<dbReference type="InterPro" id="IPR014042">
    <property type="entry name" value="Glutathione_synthase_a-hlx"/>
</dbReference>
<feature type="binding site" evidence="11">
    <location>
        <position position="333"/>
    </location>
    <ligand>
        <name>ATP</name>
        <dbReference type="ChEBI" id="CHEBI:30616"/>
    </ligand>
</feature>
<keyword evidence="16" id="KW-1185">Reference proteome</keyword>
<dbReference type="FunFam" id="3.40.50.1760:FF:000001">
    <property type="entry name" value="Glutathione synthetase"/>
    <property type="match status" value="1"/>
</dbReference>
<dbReference type="GO" id="GO:0004363">
    <property type="term" value="F:glutathione synthase activity"/>
    <property type="evidence" value="ECO:0007669"/>
    <property type="project" value="UniProtKB-UniRule"/>
</dbReference>
<dbReference type="EC" id="6.3.2.3" evidence="10"/>
<keyword evidence="9 10" id="KW-0460">Magnesium</keyword>
<feature type="binding site" evidence="12">
    <location>
        <position position="394"/>
    </location>
    <ligand>
        <name>Mg(2+)</name>
        <dbReference type="ChEBI" id="CHEBI:18420"/>
    </ligand>
</feature>